<evidence type="ECO:0000256" key="5">
    <source>
        <dbReference type="ARBA" id="ARBA00032644"/>
    </source>
</evidence>
<dbReference type="EMBL" id="CP030103">
    <property type="protein sequence ID" value="AWX42917.1"/>
    <property type="molecule type" value="Genomic_DNA"/>
</dbReference>
<evidence type="ECO:0000313" key="9">
    <source>
        <dbReference type="Proteomes" id="UP000249865"/>
    </source>
</evidence>
<proteinExistence type="inferred from homology"/>
<dbReference type="Pfam" id="PF00293">
    <property type="entry name" value="NUDIX"/>
    <property type="match status" value="1"/>
</dbReference>
<dbReference type="CDD" id="cd03428">
    <property type="entry name" value="NUDIX_Ap4A_Nudt2"/>
    <property type="match status" value="1"/>
</dbReference>
<gene>
    <name evidence="8" type="ORF">DK849_02510</name>
</gene>
<evidence type="ECO:0000313" key="8">
    <source>
        <dbReference type="EMBL" id="AWX42917.1"/>
    </source>
</evidence>
<keyword evidence="9" id="KW-1185">Reference proteome</keyword>
<evidence type="ECO:0000256" key="6">
    <source>
        <dbReference type="RuleBase" id="RU003476"/>
    </source>
</evidence>
<dbReference type="InterPro" id="IPR020476">
    <property type="entry name" value="Nudix_hydrolase"/>
</dbReference>
<dbReference type="InterPro" id="IPR020084">
    <property type="entry name" value="NUDIX_hydrolase_CS"/>
</dbReference>
<evidence type="ECO:0000256" key="3">
    <source>
        <dbReference type="ARBA" id="ARBA00022741"/>
    </source>
</evidence>
<dbReference type="OrthoDB" id="9816289at2"/>
<dbReference type="GO" id="GO:0004081">
    <property type="term" value="F:bis(5'-nucleosyl)-tetraphosphatase (asymmetrical) activity"/>
    <property type="evidence" value="ECO:0007669"/>
    <property type="project" value="TreeGrafter"/>
</dbReference>
<dbReference type="InterPro" id="IPR015797">
    <property type="entry name" value="NUDIX_hydrolase-like_dom_sf"/>
</dbReference>
<dbReference type="PANTHER" id="PTHR21340">
    <property type="entry name" value="DIADENOSINE 5,5-P1,P4-TETRAPHOSPHATE PYROPHOSPHOHYDROLASE MUTT"/>
    <property type="match status" value="1"/>
</dbReference>
<dbReference type="GO" id="GO:0000166">
    <property type="term" value="F:nucleotide binding"/>
    <property type="evidence" value="ECO:0007669"/>
    <property type="project" value="UniProtKB-KW"/>
</dbReference>
<dbReference type="PROSITE" id="PS00893">
    <property type="entry name" value="NUDIX_BOX"/>
    <property type="match status" value="1"/>
</dbReference>
<dbReference type="InterPro" id="IPR003565">
    <property type="entry name" value="Tetra_PHTase"/>
</dbReference>
<dbReference type="PROSITE" id="PS51462">
    <property type="entry name" value="NUDIX"/>
    <property type="match status" value="1"/>
</dbReference>
<dbReference type="PRINTS" id="PR00502">
    <property type="entry name" value="NUDIXFAMILY"/>
</dbReference>
<sequence length="140" mass="16195">MTVKKEKSCGAIVFKHDGHKINVLLVEQNAGHWGFPKGHVEANETEEQTAIREVKEETNIDIKIIDGFREKNTYSPLLLTIKDVIYFVAEPLTDILINQESEIQIVEWVDIQTAKYRITYSDDLKIFNKALQFYIETIQP</sequence>
<dbReference type="PANTHER" id="PTHR21340:SF0">
    <property type="entry name" value="BIS(5'-NUCLEOSYL)-TETRAPHOSPHATASE [ASYMMETRICAL]"/>
    <property type="match status" value="1"/>
</dbReference>
<evidence type="ECO:0000256" key="2">
    <source>
        <dbReference type="ARBA" id="ARBA00018911"/>
    </source>
</evidence>
<protein>
    <recommendedName>
        <fullName evidence="2">Bis(5'-nucleosyl)-tetraphosphatase [asymmetrical]</fullName>
    </recommendedName>
    <alternativeName>
        <fullName evidence="5">Diadenosine 5',5'''-P1,P4-tetraphosphate asymmetrical hydrolase</fullName>
    </alternativeName>
</protein>
<dbReference type="InterPro" id="IPR051325">
    <property type="entry name" value="Nudix_hydrolase_domain"/>
</dbReference>
<feature type="domain" description="Nudix hydrolase" evidence="7">
    <location>
        <begin position="4"/>
        <end position="131"/>
    </location>
</feature>
<dbReference type="InterPro" id="IPR000086">
    <property type="entry name" value="NUDIX_hydrolase_dom"/>
</dbReference>
<organism evidence="8 9">
    <name type="scientific">Metamycoplasma cloacale</name>
    <dbReference type="NCBI Taxonomy" id="92401"/>
    <lineage>
        <taxon>Bacteria</taxon>
        <taxon>Bacillati</taxon>
        <taxon>Mycoplasmatota</taxon>
        <taxon>Mycoplasmoidales</taxon>
        <taxon>Metamycoplasmataceae</taxon>
        <taxon>Metamycoplasma</taxon>
    </lineage>
</organism>
<dbReference type="RefSeq" id="WP_029330701.1">
    <property type="nucleotide sequence ID" value="NZ_CP030103.1"/>
</dbReference>
<dbReference type="KEGG" id="mclo:DK849_02510"/>
<evidence type="ECO:0000256" key="4">
    <source>
        <dbReference type="ARBA" id="ARBA00022801"/>
    </source>
</evidence>
<accession>A0A2Z4LNT3</accession>
<dbReference type="GO" id="GO:0006167">
    <property type="term" value="P:AMP biosynthetic process"/>
    <property type="evidence" value="ECO:0007669"/>
    <property type="project" value="TreeGrafter"/>
</dbReference>
<dbReference type="SUPFAM" id="SSF55811">
    <property type="entry name" value="Nudix"/>
    <property type="match status" value="1"/>
</dbReference>
<evidence type="ECO:0000256" key="1">
    <source>
        <dbReference type="ARBA" id="ARBA00005582"/>
    </source>
</evidence>
<reference evidence="9" key="1">
    <citation type="submission" date="2018-06" db="EMBL/GenBank/DDBJ databases">
        <title>Complete genome sequences of Mycoplasma anatis, M. anseris and M. cloacale type strains.</title>
        <authorList>
            <person name="Grozner D."/>
            <person name="Forro B."/>
            <person name="Sulyok K.M."/>
            <person name="Marton S."/>
            <person name="Kreizinger Z."/>
            <person name="Banyai K."/>
            <person name="Gyuranecz M."/>
        </authorList>
    </citation>
    <scope>NUCLEOTIDE SEQUENCE [LARGE SCALE GENOMIC DNA]</scope>
    <source>
        <strain evidence="9">NCTC 10199</strain>
    </source>
</reference>
<dbReference type="AlphaFoldDB" id="A0A2Z4LNT3"/>
<dbReference type="Gene3D" id="3.90.79.10">
    <property type="entry name" value="Nucleoside Triphosphate Pyrophosphohydrolase"/>
    <property type="match status" value="1"/>
</dbReference>
<dbReference type="Proteomes" id="UP000249865">
    <property type="component" value="Chromosome"/>
</dbReference>
<comment type="similarity">
    <text evidence="1 6">Belongs to the Nudix hydrolase family.</text>
</comment>
<dbReference type="GO" id="GO:0006754">
    <property type="term" value="P:ATP biosynthetic process"/>
    <property type="evidence" value="ECO:0007669"/>
    <property type="project" value="TreeGrafter"/>
</dbReference>
<keyword evidence="3" id="KW-0547">Nucleotide-binding</keyword>
<name>A0A2Z4LNT3_9BACT</name>
<evidence type="ECO:0000259" key="7">
    <source>
        <dbReference type="PROSITE" id="PS51462"/>
    </source>
</evidence>
<keyword evidence="4 6" id="KW-0378">Hydrolase</keyword>